<proteinExistence type="predicted"/>
<accession>A0AAU6PU57</accession>
<dbReference type="Proteomes" id="UP000829560">
    <property type="component" value="Chromosome"/>
</dbReference>
<keyword evidence="2" id="KW-1185">Reference proteome</keyword>
<dbReference type="AlphaFoldDB" id="A0AAU6PU57"/>
<evidence type="ECO:0000313" key="1">
    <source>
        <dbReference type="EMBL" id="WXX23913.1"/>
    </source>
</evidence>
<dbReference type="EMBL" id="CP093310">
    <property type="protein sequence ID" value="WXX23913.1"/>
    <property type="molecule type" value="Genomic_DNA"/>
</dbReference>
<evidence type="ECO:0000313" key="2">
    <source>
        <dbReference type="Proteomes" id="UP000829560"/>
    </source>
</evidence>
<dbReference type="GeneID" id="84620861"/>
<reference evidence="1" key="1">
    <citation type="submission" date="2024-03" db="EMBL/GenBank/DDBJ databases">
        <title>Psychrobacter raelis sp. nov. isolated from a dog with peritonitis.</title>
        <authorList>
            <person name="Schiavone A."/>
            <person name="Manzulli V."/>
            <person name="Camarda A."/>
            <person name="Cafiero M.A."/>
            <person name="Vasco I."/>
            <person name="Marino L."/>
            <person name="Pennuzzi G."/>
            <person name="Serrecchia L."/>
            <person name="Galante D."/>
            <person name="Pugliese N."/>
        </authorList>
    </citation>
    <scope>NUCLEOTIDE SEQUENCE</scope>
    <source>
        <strain evidence="1">PraFG1</strain>
    </source>
</reference>
<dbReference type="KEGG" id="prae:MN210_18970"/>
<dbReference type="RefSeq" id="WP_201529643.1">
    <property type="nucleotide sequence ID" value="NZ_CP093310.2"/>
</dbReference>
<sequence length="51" mass="6136">MKTYELGYYDNGHYVVERYQASTEMEARSFVTRRLKRQIKFDVKVIEEVSA</sequence>
<name>A0AAU6PU57_9GAMM</name>
<organism evidence="1 2">
    <name type="scientific">Psychrobacter raelei</name>
    <dbReference type="NCBI Taxonomy" id="2565531"/>
    <lineage>
        <taxon>Bacteria</taxon>
        <taxon>Pseudomonadati</taxon>
        <taxon>Pseudomonadota</taxon>
        <taxon>Gammaproteobacteria</taxon>
        <taxon>Moraxellales</taxon>
        <taxon>Moraxellaceae</taxon>
        <taxon>Psychrobacter</taxon>
    </lineage>
</organism>
<evidence type="ECO:0008006" key="3">
    <source>
        <dbReference type="Google" id="ProtNLM"/>
    </source>
</evidence>
<protein>
    <recommendedName>
        <fullName evidence="3">Phage protein</fullName>
    </recommendedName>
</protein>
<gene>
    <name evidence="1" type="ORF">MN210_18970</name>
</gene>